<sequence length="445" mass="50028">MYEYFFIYFFMLFFTLFLFFSHKVSRNFLNPVTIIFFAVIVESIFPIIYLLINGGYTRIVGAQYDLYAHYIYASLLMLFSLSYFVFLHFSNFANNLSVVINSKLTETRPFSSKVEIFILLFASISIAPGSIKLISLMLSVGIDVYFSNRIILFSGLGFLLASFKISQLAGLIVIANQLVLYRNQGKKLNYFNFLFGLFLAIFPAILMGSRSQIFIPIVGIITIGLLIKFKGSLNILKLIKPISLGLCLLVVAINLGAVREAVMSNKLDSIGEVQSKGLVHGLAFTYGSSENLLWLIQNDEPREYLYGYTYLATFLGFIPRAIWKDKPLGGGPVMQNLIVSGSYDQNSENISSTTTGILAELYLNFGPIGMLLGPGLFLLLLSGIFRLVFYFDGVVFIALYSAVIFRVFGYVNAEFFGVTSHIVTLIFSAYLLKMVILFFCKRIKL</sequence>
<feature type="transmembrane region" description="Helical" evidence="1">
    <location>
        <begin position="278"/>
        <end position="296"/>
    </location>
</feature>
<reference evidence="2 3" key="1">
    <citation type="submission" date="2022-01" db="EMBL/GenBank/DDBJ databases">
        <title>Whole genome-based taxonomy of the Shewanellaceae.</title>
        <authorList>
            <person name="Martin-Rodriguez A.J."/>
        </authorList>
    </citation>
    <scope>NUCLEOTIDE SEQUENCE [LARGE SCALE GENOMIC DNA]</scope>
    <source>
        <strain evidence="2 3">DSM 24955</strain>
    </source>
</reference>
<feature type="transmembrane region" description="Helical" evidence="1">
    <location>
        <begin position="305"/>
        <end position="323"/>
    </location>
</feature>
<feature type="transmembrane region" description="Helical" evidence="1">
    <location>
        <begin position="34"/>
        <end position="52"/>
    </location>
</feature>
<feature type="transmembrane region" description="Helical" evidence="1">
    <location>
        <begin position="72"/>
        <end position="93"/>
    </location>
</feature>
<keyword evidence="1" id="KW-0812">Transmembrane</keyword>
<keyword evidence="1" id="KW-1133">Transmembrane helix</keyword>
<dbReference type="NCBIfam" id="TIGR04370">
    <property type="entry name" value="glyco_rpt_poly"/>
    <property type="match status" value="1"/>
</dbReference>
<protein>
    <submittedName>
        <fullName evidence="2">Oligosaccharide repeat unit polymerase</fullName>
    </submittedName>
</protein>
<name>A0ABT0KKJ8_9GAMM</name>
<evidence type="ECO:0000256" key="1">
    <source>
        <dbReference type="SAM" id="Phobius"/>
    </source>
</evidence>
<feature type="transmembrane region" description="Helical" evidence="1">
    <location>
        <begin position="114"/>
        <end position="138"/>
    </location>
</feature>
<dbReference type="Proteomes" id="UP001202134">
    <property type="component" value="Unassembled WGS sequence"/>
</dbReference>
<accession>A0ABT0KKJ8</accession>
<gene>
    <name evidence="2" type="ORF">L2737_02200</name>
</gene>
<keyword evidence="1" id="KW-0472">Membrane</keyword>
<feature type="transmembrane region" description="Helical" evidence="1">
    <location>
        <begin position="150"/>
        <end position="176"/>
    </location>
</feature>
<feature type="transmembrane region" description="Helical" evidence="1">
    <location>
        <begin position="188"/>
        <end position="207"/>
    </location>
</feature>
<dbReference type="RefSeq" id="WP_248954603.1">
    <property type="nucleotide sequence ID" value="NZ_JAKIKU010000001.1"/>
</dbReference>
<proteinExistence type="predicted"/>
<evidence type="ECO:0000313" key="3">
    <source>
        <dbReference type="Proteomes" id="UP001202134"/>
    </source>
</evidence>
<dbReference type="EMBL" id="JAKIKU010000001">
    <property type="protein sequence ID" value="MCL1044144.1"/>
    <property type="molecule type" value="Genomic_DNA"/>
</dbReference>
<feature type="transmembrane region" description="Helical" evidence="1">
    <location>
        <begin position="6"/>
        <end position="22"/>
    </location>
</feature>
<evidence type="ECO:0000313" key="2">
    <source>
        <dbReference type="EMBL" id="MCL1044144.1"/>
    </source>
</evidence>
<comment type="caution">
    <text evidence="2">The sequence shown here is derived from an EMBL/GenBank/DDBJ whole genome shotgun (WGS) entry which is preliminary data.</text>
</comment>
<feature type="transmembrane region" description="Helical" evidence="1">
    <location>
        <begin position="415"/>
        <end position="440"/>
    </location>
</feature>
<feature type="transmembrane region" description="Helical" evidence="1">
    <location>
        <begin position="213"/>
        <end position="229"/>
    </location>
</feature>
<organism evidence="2 3">
    <name type="scientific">Shewanella electrodiphila</name>
    <dbReference type="NCBI Taxonomy" id="934143"/>
    <lineage>
        <taxon>Bacteria</taxon>
        <taxon>Pseudomonadati</taxon>
        <taxon>Pseudomonadota</taxon>
        <taxon>Gammaproteobacteria</taxon>
        <taxon>Alteromonadales</taxon>
        <taxon>Shewanellaceae</taxon>
        <taxon>Shewanella</taxon>
    </lineage>
</organism>
<feature type="transmembrane region" description="Helical" evidence="1">
    <location>
        <begin position="361"/>
        <end position="381"/>
    </location>
</feature>
<feature type="transmembrane region" description="Helical" evidence="1">
    <location>
        <begin position="241"/>
        <end position="258"/>
    </location>
</feature>
<keyword evidence="3" id="KW-1185">Reference proteome</keyword>
<feature type="transmembrane region" description="Helical" evidence="1">
    <location>
        <begin position="388"/>
        <end position="409"/>
    </location>
</feature>